<reference evidence="3" key="1">
    <citation type="submission" date="2019-04" db="EMBL/GenBank/DDBJ databases">
        <title>Sequencing of skin fungus with MAO and IRED activity.</title>
        <authorList>
            <person name="Marsaioli A.J."/>
            <person name="Bonatto J.M.C."/>
            <person name="Reis Junior O."/>
        </authorList>
    </citation>
    <scope>NUCLEOTIDE SEQUENCE</scope>
    <source>
        <strain evidence="3">28M1</strain>
    </source>
</reference>
<dbReference type="Gene3D" id="3.10.450.50">
    <property type="match status" value="1"/>
</dbReference>
<proteinExistence type="predicted"/>
<dbReference type="InterPro" id="IPR050977">
    <property type="entry name" value="Fungal_Meroterpenoid_Isomerase"/>
</dbReference>
<accession>A0A9P4WFK4</accession>
<evidence type="ECO:0000313" key="4">
    <source>
        <dbReference type="Proteomes" id="UP000758155"/>
    </source>
</evidence>
<dbReference type="OrthoDB" id="3758478at2759"/>
<evidence type="ECO:0000256" key="1">
    <source>
        <dbReference type="SAM" id="SignalP"/>
    </source>
</evidence>
<sequence length="157" mass="17428">MYYSSSLLSAALLVLTRIHPRVFASAIALPWEKHVDSTGLTRPSIETQMETVQAVIDGYNAWDTDAILAYRAPDCQHQVLPSSMGRAAQSNDEYRTYLSAVMPQFSNFTVVVHSAVHDPETHSCVVHASSTVDTEIGQYANEYMLSLEFTEDGKKVK</sequence>
<dbReference type="PANTHER" id="PTHR39598">
    <property type="entry name" value="AUSTINOL SYNTHESIS PROTEIN F-RELATED"/>
    <property type="match status" value="1"/>
</dbReference>
<feature type="chain" id="PRO_5040402872" description="SnoaL-like domain-containing protein" evidence="1">
    <location>
        <begin position="25"/>
        <end position="157"/>
    </location>
</feature>
<dbReference type="SUPFAM" id="SSF54427">
    <property type="entry name" value="NTF2-like"/>
    <property type="match status" value="1"/>
</dbReference>
<dbReference type="PANTHER" id="PTHR39598:SF1">
    <property type="entry name" value="AUSTINOID BIOSYNTHESIS CLUSTERS PROTEIN F-RELATED"/>
    <property type="match status" value="1"/>
</dbReference>
<dbReference type="EMBL" id="SWKV01000239">
    <property type="protein sequence ID" value="KAF3029620.1"/>
    <property type="molecule type" value="Genomic_DNA"/>
</dbReference>
<keyword evidence="4" id="KW-1185">Reference proteome</keyword>
<organism evidence="3 4">
    <name type="scientific">Didymella heteroderae</name>
    <dbReference type="NCBI Taxonomy" id="1769908"/>
    <lineage>
        <taxon>Eukaryota</taxon>
        <taxon>Fungi</taxon>
        <taxon>Dikarya</taxon>
        <taxon>Ascomycota</taxon>
        <taxon>Pezizomycotina</taxon>
        <taxon>Dothideomycetes</taxon>
        <taxon>Pleosporomycetidae</taxon>
        <taxon>Pleosporales</taxon>
        <taxon>Pleosporineae</taxon>
        <taxon>Didymellaceae</taxon>
        <taxon>Didymella</taxon>
    </lineage>
</organism>
<dbReference type="InterPro" id="IPR037401">
    <property type="entry name" value="SnoaL-like"/>
</dbReference>
<dbReference type="AlphaFoldDB" id="A0A9P4WFK4"/>
<dbReference type="InterPro" id="IPR032710">
    <property type="entry name" value="NTF2-like_dom_sf"/>
</dbReference>
<evidence type="ECO:0000259" key="2">
    <source>
        <dbReference type="Pfam" id="PF12680"/>
    </source>
</evidence>
<keyword evidence="1" id="KW-0732">Signal</keyword>
<comment type="caution">
    <text evidence="3">The sequence shown here is derived from an EMBL/GenBank/DDBJ whole genome shotgun (WGS) entry which is preliminary data.</text>
</comment>
<evidence type="ECO:0000313" key="3">
    <source>
        <dbReference type="EMBL" id="KAF3029620.1"/>
    </source>
</evidence>
<dbReference type="Pfam" id="PF12680">
    <property type="entry name" value="SnoaL_2"/>
    <property type="match status" value="1"/>
</dbReference>
<gene>
    <name evidence="3" type="ORF">E8E12_000985</name>
</gene>
<feature type="non-terminal residue" evidence="3">
    <location>
        <position position="157"/>
    </location>
</feature>
<protein>
    <recommendedName>
        <fullName evidence="2">SnoaL-like domain-containing protein</fullName>
    </recommendedName>
</protein>
<feature type="domain" description="SnoaL-like" evidence="2">
    <location>
        <begin position="52"/>
        <end position="154"/>
    </location>
</feature>
<name>A0A9P4WFK4_9PLEO</name>
<feature type="signal peptide" evidence="1">
    <location>
        <begin position="1"/>
        <end position="24"/>
    </location>
</feature>
<dbReference type="Proteomes" id="UP000758155">
    <property type="component" value="Unassembled WGS sequence"/>
</dbReference>